<protein>
    <submittedName>
        <fullName evidence="13">HA1F protein</fullName>
    </submittedName>
</protein>
<dbReference type="PROSITE" id="PS50835">
    <property type="entry name" value="IG_LIKE"/>
    <property type="match status" value="1"/>
</dbReference>
<keyword evidence="2" id="KW-0490">MHC I</keyword>
<dbReference type="AlphaFoldDB" id="A0A7K9C8P7"/>
<feature type="transmembrane region" description="Helical" evidence="11">
    <location>
        <begin position="201"/>
        <end position="225"/>
    </location>
</feature>
<proteinExistence type="inferred from homology"/>
<dbReference type="FunFam" id="2.60.40.10:FF:000204">
    <property type="entry name" value="Major histocompatibility complex, class I-related protein"/>
    <property type="match status" value="1"/>
</dbReference>
<evidence type="ECO:0000256" key="5">
    <source>
        <dbReference type="ARBA" id="ARBA00022859"/>
    </source>
</evidence>
<evidence type="ECO:0000256" key="10">
    <source>
        <dbReference type="RuleBase" id="RU004439"/>
    </source>
</evidence>
<dbReference type="InterPro" id="IPR003006">
    <property type="entry name" value="Ig/MHC_CS"/>
</dbReference>
<keyword evidence="4" id="KW-0732">Signal</keyword>
<dbReference type="GO" id="GO:0005615">
    <property type="term" value="C:extracellular space"/>
    <property type="evidence" value="ECO:0007669"/>
    <property type="project" value="TreeGrafter"/>
</dbReference>
<feature type="non-terminal residue" evidence="13">
    <location>
        <position position="1"/>
    </location>
</feature>
<accession>A0A7K9C8P7</accession>
<dbReference type="SUPFAM" id="SSF54452">
    <property type="entry name" value="MHC antigen-recognition domain"/>
    <property type="match status" value="1"/>
</dbReference>
<dbReference type="GO" id="GO:0009897">
    <property type="term" value="C:external side of plasma membrane"/>
    <property type="evidence" value="ECO:0007669"/>
    <property type="project" value="TreeGrafter"/>
</dbReference>
<reference evidence="13 14" key="1">
    <citation type="submission" date="2019-09" db="EMBL/GenBank/DDBJ databases">
        <title>Bird 10,000 Genomes (B10K) Project - Family phase.</title>
        <authorList>
            <person name="Zhang G."/>
        </authorList>
    </citation>
    <scope>NUCLEOTIDE SEQUENCE [LARGE SCALE GENOMIC DNA]</scope>
    <source>
        <strain evidence="13">B10K-DU-001-24</strain>
        <tissue evidence="13">Muscle</tissue>
    </source>
</reference>
<dbReference type="SUPFAM" id="SSF48726">
    <property type="entry name" value="Immunoglobulin"/>
    <property type="match status" value="1"/>
</dbReference>
<dbReference type="GO" id="GO:0006955">
    <property type="term" value="P:immune response"/>
    <property type="evidence" value="ECO:0007669"/>
    <property type="project" value="TreeGrafter"/>
</dbReference>
<evidence type="ECO:0000256" key="1">
    <source>
        <dbReference type="ARBA" id="ARBA00004479"/>
    </source>
</evidence>
<dbReference type="EMBL" id="VWZI01014304">
    <property type="protein sequence ID" value="NXG48448.1"/>
    <property type="molecule type" value="Genomic_DNA"/>
</dbReference>
<dbReference type="OrthoDB" id="8936120at2759"/>
<dbReference type="SMART" id="SM00407">
    <property type="entry name" value="IGc1"/>
    <property type="match status" value="1"/>
</dbReference>
<name>A0A7K9C8P7_9PICI</name>
<dbReference type="GO" id="GO:0042612">
    <property type="term" value="C:MHC class I protein complex"/>
    <property type="evidence" value="ECO:0007669"/>
    <property type="project" value="UniProtKB-KW"/>
</dbReference>
<evidence type="ECO:0000313" key="13">
    <source>
        <dbReference type="EMBL" id="NXG48448.1"/>
    </source>
</evidence>
<keyword evidence="7 11" id="KW-0472">Membrane</keyword>
<comment type="similarity">
    <text evidence="10">Belongs to the MHC class I family.</text>
</comment>
<dbReference type="InterPro" id="IPR011162">
    <property type="entry name" value="MHC_I/II-like_Ag-recog"/>
</dbReference>
<evidence type="ECO:0000256" key="3">
    <source>
        <dbReference type="ARBA" id="ARBA00022692"/>
    </source>
</evidence>
<feature type="non-terminal residue" evidence="13">
    <location>
        <position position="256"/>
    </location>
</feature>
<evidence type="ECO:0000256" key="8">
    <source>
        <dbReference type="ARBA" id="ARBA00023157"/>
    </source>
</evidence>
<dbReference type="Proteomes" id="UP000574528">
    <property type="component" value="Unassembled WGS sequence"/>
</dbReference>
<evidence type="ECO:0000259" key="12">
    <source>
        <dbReference type="PROSITE" id="PS50835"/>
    </source>
</evidence>
<dbReference type="InterPro" id="IPR013783">
    <property type="entry name" value="Ig-like_fold"/>
</dbReference>
<organism evidence="13 14">
    <name type="scientific">Psilopogon haemacephalus</name>
    <name type="common">coppersmith barbet</name>
    <dbReference type="NCBI Taxonomy" id="2585815"/>
    <lineage>
        <taxon>Eukaryota</taxon>
        <taxon>Metazoa</taxon>
        <taxon>Chordata</taxon>
        <taxon>Craniata</taxon>
        <taxon>Vertebrata</taxon>
        <taxon>Euteleostomi</taxon>
        <taxon>Archelosauria</taxon>
        <taxon>Archosauria</taxon>
        <taxon>Dinosauria</taxon>
        <taxon>Saurischia</taxon>
        <taxon>Theropoda</taxon>
        <taxon>Coelurosauria</taxon>
        <taxon>Aves</taxon>
        <taxon>Neognathae</taxon>
        <taxon>Neoaves</taxon>
        <taxon>Telluraves</taxon>
        <taxon>Coraciimorphae</taxon>
        <taxon>Piciformes</taxon>
        <taxon>Megalaimidae</taxon>
        <taxon>Psilopogon</taxon>
    </lineage>
</organism>
<keyword evidence="5" id="KW-0391">Immunity</keyword>
<dbReference type="Pfam" id="PF07654">
    <property type="entry name" value="C1-set"/>
    <property type="match status" value="1"/>
</dbReference>
<dbReference type="PRINTS" id="PR01638">
    <property type="entry name" value="MHCCLASSI"/>
</dbReference>
<dbReference type="InterPro" id="IPR011161">
    <property type="entry name" value="MHC_I-like_Ag-recog"/>
</dbReference>
<keyword evidence="9" id="KW-0325">Glycoprotein</keyword>
<dbReference type="GO" id="GO:0002474">
    <property type="term" value="P:antigen processing and presentation of peptide antigen via MHC class I"/>
    <property type="evidence" value="ECO:0007669"/>
    <property type="project" value="UniProtKB-KW"/>
</dbReference>
<evidence type="ECO:0000313" key="14">
    <source>
        <dbReference type="Proteomes" id="UP000574528"/>
    </source>
</evidence>
<dbReference type="InterPro" id="IPR036179">
    <property type="entry name" value="Ig-like_dom_sf"/>
</dbReference>
<dbReference type="PANTHER" id="PTHR16675:SF242">
    <property type="entry name" value="MAJOR HISTOCOMPATIBILITY COMPLEX CLASS I-RELATED GENE PROTEIN"/>
    <property type="match status" value="1"/>
</dbReference>
<comment type="subcellular location">
    <subcellularLocation>
        <location evidence="1">Membrane</location>
        <topology evidence="1">Single-pass type I membrane protein</topology>
    </subcellularLocation>
</comment>
<keyword evidence="8" id="KW-1015">Disulfide bond</keyword>
<evidence type="ECO:0000256" key="4">
    <source>
        <dbReference type="ARBA" id="ARBA00022729"/>
    </source>
</evidence>
<dbReference type="InterPro" id="IPR003597">
    <property type="entry name" value="Ig_C1-set"/>
</dbReference>
<dbReference type="PROSITE" id="PS00290">
    <property type="entry name" value="IG_MHC"/>
    <property type="match status" value="1"/>
</dbReference>
<sequence>SALSPLLGGLSGGETWQSMVGCDLLEDGSTRGYFQNAYDGRDFLAFDMETMTFTAADEVALVTKRSWEEDGTVAERWKRYLQRTCVEWLKKYLSYGWEVLGRKERPMVRVSGRKTRGTLTLSCRVYSFYPRPIGVSWLRGTEVRDQDTQRGIIAPNSDGTFYTWASIEVPPQEWDKYRCRVEHSSLAQPGLYAWEPEVQLLFVWMGLVAAVAVVVVVATAGIVIWKCRWGKAVGWEEGRDLGGSLGGSRVGADGSF</sequence>
<dbReference type="Pfam" id="PF00129">
    <property type="entry name" value="MHC_I"/>
    <property type="match status" value="1"/>
</dbReference>
<evidence type="ECO:0000256" key="9">
    <source>
        <dbReference type="ARBA" id="ARBA00023180"/>
    </source>
</evidence>
<keyword evidence="3 11" id="KW-0812">Transmembrane</keyword>
<dbReference type="Gene3D" id="2.60.40.10">
    <property type="entry name" value="Immunoglobulins"/>
    <property type="match status" value="1"/>
</dbReference>
<gene>
    <name evidence="13" type="primary">Ha1f_1</name>
    <name evidence="13" type="ORF">PSIHAE_R08816</name>
</gene>
<dbReference type="InterPro" id="IPR007110">
    <property type="entry name" value="Ig-like_dom"/>
</dbReference>
<dbReference type="InterPro" id="IPR037055">
    <property type="entry name" value="MHC_I-like_Ag-recog_sf"/>
</dbReference>
<evidence type="ECO:0000256" key="2">
    <source>
        <dbReference type="ARBA" id="ARBA00022451"/>
    </source>
</evidence>
<keyword evidence="6 11" id="KW-1133">Transmembrane helix</keyword>
<evidence type="ECO:0000256" key="6">
    <source>
        <dbReference type="ARBA" id="ARBA00022989"/>
    </source>
</evidence>
<dbReference type="InterPro" id="IPR050208">
    <property type="entry name" value="MHC_class-I_related"/>
</dbReference>
<evidence type="ECO:0000256" key="7">
    <source>
        <dbReference type="ARBA" id="ARBA00023136"/>
    </source>
</evidence>
<feature type="domain" description="Ig-like" evidence="12">
    <location>
        <begin position="106"/>
        <end position="185"/>
    </location>
</feature>
<dbReference type="InterPro" id="IPR001039">
    <property type="entry name" value="MHC_I_a_a1/a2"/>
</dbReference>
<dbReference type="PANTHER" id="PTHR16675">
    <property type="entry name" value="MHC CLASS I-RELATED"/>
    <property type="match status" value="1"/>
</dbReference>
<comment type="caution">
    <text evidence="13">The sequence shown here is derived from an EMBL/GenBank/DDBJ whole genome shotgun (WGS) entry which is preliminary data.</text>
</comment>
<evidence type="ECO:0000256" key="11">
    <source>
        <dbReference type="SAM" id="Phobius"/>
    </source>
</evidence>
<keyword evidence="14" id="KW-1185">Reference proteome</keyword>
<dbReference type="Gene3D" id="3.30.500.10">
    <property type="entry name" value="MHC class I-like antigen recognition-like"/>
    <property type="match status" value="1"/>
</dbReference>